<dbReference type="HOGENOM" id="CLU_3209089_0_0_9"/>
<gene>
    <name evidence="5" type="ORF">HMPREF1090_04490</name>
</gene>
<sequence>MTGKEVSLMEMLDARELRVHRQLSLQQKYASVLICFTMNIAGPVK</sequence>
<dbReference type="EMBL" id="AGYR01000053">
    <property type="protein sequence ID" value="ENZ09283.1"/>
    <property type="molecule type" value="Genomic_DNA"/>
</dbReference>
<feature type="non-terminal residue" evidence="5">
    <location>
        <position position="45"/>
    </location>
</feature>
<name>A0A0E2H5Q4_9FIRM</name>
<dbReference type="GO" id="GO:0050519">
    <property type="term" value="F:holo-citrate lyase synthase activity"/>
    <property type="evidence" value="ECO:0007669"/>
    <property type="project" value="UniProtKB-EC"/>
</dbReference>
<dbReference type="Pfam" id="PF03802">
    <property type="entry name" value="CitX"/>
    <property type="match status" value="1"/>
</dbReference>
<evidence type="ECO:0000256" key="2">
    <source>
        <dbReference type="ARBA" id="ARBA00022679"/>
    </source>
</evidence>
<evidence type="ECO:0000256" key="1">
    <source>
        <dbReference type="ARBA" id="ARBA00012524"/>
    </source>
</evidence>
<protein>
    <recommendedName>
        <fullName evidence="1">citrate lyase holo-[acyl-carrier protein] synthase</fullName>
        <ecNumber evidence="1">2.7.7.61</ecNumber>
    </recommendedName>
</protein>
<proteinExistence type="predicted"/>
<dbReference type="GO" id="GO:0051191">
    <property type="term" value="P:prosthetic group biosynthetic process"/>
    <property type="evidence" value="ECO:0007669"/>
    <property type="project" value="InterPro"/>
</dbReference>
<keyword evidence="3" id="KW-0548">Nucleotidyltransferase</keyword>
<keyword evidence="2" id="KW-0808">Transferase</keyword>
<comment type="caution">
    <text evidence="5">The sequence shown here is derived from an EMBL/GenBank/DDBJ whole genome shotgun (WGS) entry which is preliminary data.</text>
</comment>
<evidence type="ECO:0000256" key="4">
    <source>
        <dbReference type="ARBA" id="ARBA00048574"/>
    </source>
</evidence>
<evidence type="ECO:0000313" key="6">
    <source>
        <dbReference type="Proteomes" id="UP000013085"/>
    </source>
</evidence>
<dbReference type="Proteomes" id="UP000013085">
    <property type="component" value="Unassembled WGS sequence"/>
</dbReference>
<organism evidence="5 6">
    <name type="scientific">[Clostridium] clostridioforme 90A8</name>
    <dbReference type="NCBI Taxonomy" id="999408"/>
    <lineage>
        <taxon>Bacteria</taxon>
        <taxon>Bacillati</taxon>
        <taxon>Bacillota</taxon>
        <taxon>Clostridia</taxon>
        <taxon>Lachnospirales</taxon>
        <taxon>Lachnospiraceae</taxon>
        <taxon>Enterocloster</taxon>
    </lineage>
</organism>
<dbReference type="EC" id="2.7.7.61" evidence="1"/>
<evidence type="ECO:0000256" key="3">
    <source>
        <dbReference type="ARBA" id="ARBA00022695"/>
    </source>
</evidence>
<evidence type="ECO:0000313" key="5">
    <source>
        <dbReference type="EMBL" id="ENZ09283.1"/>
    </source>
</evidence>
<dbReference type="AlphaFoldDB" id="A0A0E2H5Q4"/>
<dbReference type="InterPro" id="IPR005551">
    <property type="entry name" value="CitX"/>
</dbReference>
<comment type="catalytic activity">
    <reaction evidence="4">
        <text>apo-[citrate lyase ACP] + 2'-(5''-triphospho-alpha-D-ribosyl)-3'-dephospho-CoA = holo-[citrate lyase ACP] + diphosphate</text>
        <dbReference type="Rhea" id="RHEA:16333"/>
        <dbReference type="Rhea" id="RHEA-COMP:10157"/>
        <dbReference type="Rhea" id="RHEA-COMP:10158"/>
        <dbReference type="ChEBI" id="CHEBI:29999"/>
        <dbReference type="ChEBI" id="CHEBI:33019"/>
        <dbReference type="ChEBI" id="CHEBI:61378"/>
        <dbReference type="ChEBI" id="CHEBI:82683"/>
        <dbReference type="EC" id="2.7.7.61"/>
    </reaction>
</comment>
<accession>A0A0E2H5Q4</accession>
<reference evidence="5 6" key="1">
    <citation type="submission" date="2013-01" db="EMBL/GenBank/DDBJ databases">
        <title>The Genome Sequence of Clostridium clostridioforme 90A8.</title>
        <authorList>
            <consortium name="The Broad Institute Genome Sequencing Platform"/>
            <person name="Earl A."/>
            <person name="Ward D."/>
            <person name="Feldgarden M."/>
            <person name="Gevers D."/>
            <person name="Courvalin P."/>
            <person name="Lambert T."/>
            <person name="Walker B."/>
            <person name="Young S.K."/>
            <person name="Zeng Q."/>
            <person name="Gargeya S."/>
            <person name="Fitzgerald M."/>
            <person name="Haas B."/>
            <person name="Abouelleil A."/>
            <person name="Alvarado L."/>
            <person name="Arachchi H.M."/>
            <person name="Berlin A.M."/>
            <person name="Chapman S.B."/>
            <person name="Dewar J."/>
            <person name="Goldberg J."/>
            <person name="Griggs A."/>
            <person name="Gujja S."/>
            <person name="Hansen M."/>
            <person name="Howarth C."/>
            <person name="Imamovic A."/>
            <person name="Larimer J."/>
            <person name="McCowan C."/>
            <person name="Murphy C."/>
            <person name="Neiman D."/>
            <person name="Pearson M."/>
            <person name="Priest M."/>
            <person name="Roberts A."/>
            <person name="Saif S."/>
            <person name="Shea T."/>
            <person name="Sisk P."/>
            <person name="Sykes S."/>
            <person name="Wortman J."/>
            <person name="Nusbaum C."/>
            <person name="Birren B."/>
        </authorList>
    </citation>
    <scope>NUCLEOTIDE SEQUENCE [LARGE SCALE GENOMIC DNA]</scope>
    <source>
        <strain evidence="5 6">90A8</strain>
    </source>
</reference>